<dbReference type="InterPro" id="IPR001480">
    <property type="entry name" value="Bulb-type_lectin_dom"/>
</dbReference>
<evidence type="ECO:0000313" key="4">
    <source>
        <dbReference type="Proteomes" id="UP000186922"/>
    </source>
</evidence>
<dbReference type="PROSITE" id="PS50927">
    <property type="entry name" value="BULB_LECTIN"/>
    <property type="match status" value="2"/>
</dbReference>
<accession>A0A1D1VMC4</accession>
<dbReference type="InterPro" id="IPR036426">
    <property type="entry name" value="Bulb-type_lectin_dom_sf"/>
</dbReference>
<dbReference type="Gene3D" id="2.90.10.10">
    <property type="entry name" value="Bulb-type lectin domain"/>
    <property type="match status" value="4"/>
</dbReference>
<keyword evidence="1" id="KW-0732">Signal</keyword>
<dbReference type="EMBL" id="BDGG01000008">
    <property type="protein sequence ID" value="GAV02770.1"/>
    <property type="molecule type" value="Genomic_DNA"/>
</dbReference>
<name>A0A1D1VMC4_RAMVA</name>
<gene>
    <name evidence="3" type="primary">RvY_13294-1</name>
    <name evidence="3" type="synonym">RvY_13294.1</name>
    <name evidence="3" type="ORF">RvY_13294</name>
</gene>
<protein>
    <recommendedName>
        <fullName evidence="2">Bulb-type lectin domain-containing protein</fullName>
    </recommendedName>
</protein>
<dbReference type="AlphaFoldDB" id="A0A1D1VMC4"/>
<feature type="domain" description="Bulb-type lectin" evidence="2">
    <location>
        <begin position="122"/>
        <end position="228"/>
    </location>
</feature>
<dbReference type="OrthoDB" id="1884773at2759"/>
<evidence type="ECO:0000256" key="1">
    <source>
        <dbReference type="ARBA" id="ARBA00022729"/>
    </source>
</evidence>
<feature type="domain" description="Bulb-type lectin" evidence="2">
    <location>
        <begin position="4"/>
        <end position="113"/>
    </location>
</feature>
<evidence type="ECO:0000259" key="2">
    <source>
        <dbReference type="PROSITE" id="PS50927"/>
    </source>
</evidence>
<dbReference type="PANTHER" id="PTHR47976:SF115">
    <property type="entry name" value="RECEPTOR-LIKE SERINE_THREONINE-PROTEIN KINASE"/>
    <property type="match status" value="1"/>
</dbReference>
<dbReference type="SMART" id="SM00108">
    <property type="entry name" value="B_lectin"/>
    <property type="match status" value="2"/>
</dbReference>
<comment type="caution">
    <text evidence="3">The sequence shown here is derived from an EMBL/GenBank/DDBJ whole genome shotgun (WGS) entry which is preliminary data.</text>
</comment>
<proteinExistence type="predicted"/>
<dbReference type="PANTHER" id="PTHR47976">
    <property type="entry name" value="G-TYPE LECTIN S-RECEPTOR-LIKE SERINE/THREONINE-PROTEIN KINASE SD2-5"/>
    <property type="match status" value="1"/>
</dbReference>
<organism evidence="3 4">
    <name type="scientific">Ramazzottius varieornatus</name>
    <name type="common">Water bear</name>
    <name type="synonym">Tardigrade</name>
    <dbReference type="NCBI Taxonomy" id="947166"/>
    <lineage>
        <taxon>Eukaryota</taxon>
        <taxon>Metazoa</taxon>
        <taxon>Ecdysozoa</taxon>
        <taxon>Tardigrada</taxon>
        <taxon>Eutardigrada</taxon>
        <taxon>Parachela</taxon>
        <taxon>Hypsibioidea</taxon>
        <taxon>Ramazzottiidae</taxon>
        <taxon>Ramazzottius</taxon>
    </lineage>
</organism>
<evidence type="ECO:0000313" key="3">
    <source>
        <dbReference type="EMBL" id="GAV02770.1"/>
    </source>
</evidence>
<reference evidence="3 4" key="1">
    <citation type="journal article" date="2016" name="Nat. Commun.">
        <title>Extremotolerant tardigrade genome and improved radiotolerance of human cultured cells by tardigrade-unique protein.</title>
        <authorList>
            <person name="Hashimoto T."/>
            <person name="Horikawa D.D."/>
            <person name="Saito Y."/>
            <person name="Kuwahara H."/>
            <person name="Kozuka-Hata H."/>
            <person name="Shin-I T."/>
            <person name="Minakuchi Y."/>
            <person name="Ohishi K."/>
            <person name="Motoyama A."/>
            <person name="Aizu T."/>
            <person name="Enomoto A."/>
            <person name="Kondo K."/>
            <person name="Tanaka S."/>
            <person name="Hara Y."/>
            <person name="Koshikawa S."/>
            <person name="Sagara H."/>
            <person name="Miura T."/>
            <person name="Yokobori S."/>
            <person name="Miyagawa K."/>
            <person name="Suzuki Y."/>
            <person name="Kubo T."/>
            <person name="Oyama M."/>
            <person name="Kohara Y."/>
            <person name="Fujiyama A."/>
            <person name="Arakawa K."/>
            <person name="Katayama T."/>
            <person name="Toyoda A."/>
            <person name="Kunieda T."/>
        </authorList>
    </citation>
    <scope>NUCLEOTIDE SEQUENCE [LARGE SCALE GENOMIC DNA]</scope>
    <source>
        <strain evidence="3 4">YOKOZUNA-1</strain>
    </source>
</reference>
<sequence>MAHRDCLHAEEKLARGQRLYSKNRAVELHFQDDGNLVLYRRKDLTPLWSSNTDGRDADTVIMQHDGNLVMYEHGQPIWKTDTHGHSGATLSVQDDGNLVLYNPANQSIWASNTDGLCPQDDQSHLHPGEKLTLGASIHSPSGNLDLILQRDGNLVLYRTHDDYALWSSNTHGLQIKEAVMQEDGNFVVYDVHGQAVWSSDTTNYFGACCKVQDDGNLCKKRATSRDDP</sequence>
<dbReference type="InterPro" id="IPR051343">
    <property type="entry name" value="G-type_lectin_kinases/EP1-like"/>
</dbReference>
<dbReference type="SUPFAM" id="SSF51110">
    <property type="entry name" value="alpha-D-mannose-specific plant lectins"/>
    <property type="match status" value="2"/>
</dbReference>
<dbReference type="CDD" id="cd00028">
    <property type="entry name" value="B_lectin"/>
    <property type="match status" value="1"/>
</dbReference>
<dbReference type="Proteomes" id="UP000186922">
    <property type="component" value="Unassembled WGS sequence"/>
</dbReference>
<keyword evidence="4" id="KW-1185">Reference proteome</keyword>